<reference evidence="2" key="1">
    <citation type="submission" date="2021-01" db="EMBL/GenBank/DDBJ databases">
        <authorList>
            <person name="Corre E."/>
            <person name="Pelletier E."/>
            <person name="Niang G."/>
            <person name="Scheremetjew M."/>
            <person name="Finn R."/>
            <person name="Kale V."/>
            <person name="Holt S."/>
            <person name="Cochrane G."/>
            <person name="Meng A."/>
            <person name="Brown T."/>
            <person name="Cohen L."/>
        </authorList>
    </citation>
    <scope>NUCLEOTIDE SEQUENCE</scope>
    <source>
        <strain evidence="2">379</strain>
    </source>
</reference>
<evidence type="ECO:0000256" key="1">
    <source>
        <dbReference type="SAM" id="MobiDB-lite"/>
    </source>
</evidence>
<gene>
    <name evidence="2" type="ORF">EHUX00137_LOCUS47032</name>
</gene>
<sequence>MATGLSFHMFSEISPRVAATASTFLPLPVAERAAARPATPADTLDNLFAADGSPRSPVMPKPKRGDTSLSFSMMFDTENGPVKGQRGEGSPQFGAIDSPMHRRGVSKYSPPSIPLRAMPPQLISIPSVEQHAPPRTSLDASVDLLVAARHERFAALAGDRRLV</sequence>
<dbReference type="AlphaFoldDB" id="A0A6V2Z7G2"/>
<feature type="region of interest" description="Disordered" evidence="1">
    <location>
        <begin position="45"/>
        <end position="106"/>
    </location>
</feature>
<evidence type="ECO:0000313" key="2">
    <source>
        <dbReference type="EMBL" id="CAE0599059.1"/>
    </source>
</evidence>
<protein>
    <submittedName>
        <fullName evidence="2">Uncharacterized protein</fullName>
    </submittedName>
</protein>
<organism evidence="2">
    <name type="scientific">Emiliania huxleyi</name>
    <name type="common">Coccolithophore</name>
    <name type="synonym">Pontosphaera huxleyi</name>
    <dbReference type="NCBI Taxonomy" id="2903"/>
    <lineage>
        <taxon>Eukaryota</taxon>
        <taxon>Haptista</taxon>
        <taxon>Haptophyta</taxon>
        <taxon>Prymnesiophyceae</taxon>
        <taxon>Isochrysidales</taxon>
        <taxon>Noelaerhabdaceae</taxon>
        <taxon>Emiliania</taxon>
    </lineage>
</organism>
<proteinExistence type="predicted"/>
<accession>A0A6V2Z7G2</accession>
<name>A0A6V2Z7G2_EMIHU</name>
<dbReference type="EMBL" id="HBIR01060497">
    <property type="protein sequence ID" value="CAE0599059.1"/>
    <property type="molecule type" value="Transcribed_RNA"/>
</dbReference>